<evidence type="ECO:0000313" key="1">
    <source>
        <dbReference type="EMBL" id="RGV49900.1"/>
    </source>
</evidence>
<name>A0A412XX07_BACFG</name>
<dbReference type="AlphaFoldDB" id="A0A412XX07"/>
<organism evidence="1 2">
    <name type="scientific">Bacteroides fragilis</name>
    <dbReference type="NCBI Taxonomy" id="817"/>
    <lineage>
        <taxon>Bacteria</taxon>
        <taxon>Pseudomonadati</taxon>
        <taxon>Bacteroidota</taxon>
        <taxon>Bacteroidia</taxon>
        <taxon>Bacteroidales</taxon>
        <taxon>Bacteroidaceae</taxon>
        <taxon>Bacteroides</taxon>
    </lineage>
</organism>
<proteinExistence type="predicted"/>
<dbReference type="Gene3D" id="2.60.40.3080">
    <property type="match status" value="1"/>
</dbReference>
<reference evidence="1 2" key="1">
    <citation type="submission" date="2018-08" db="EMBL/GenBank/DDBJ databases">
        <title>A genome reference for cultivated species of the human gut microbiota.</title>
        <authorList>
            <person name="Zou Y."/>
            <person name="Xue W."/>
            <person name="Luo G."/>
        </authorList>
    </citation>
    <scope>NUCLEOTIDE SEQUENCE [LARGE SCALE GENOMIC DNA]</scope>
    <source>
        <strain evidence="1 2">AF14-26</strain>
    </source>
</reference>
<dbReference type="Proteomes" id="UP000286270">
    <property type="component" value="Unassembled WGS sequence"/>
</dbReference>
<dbReference type="Pfam" id="PF11589">
    <property type="entry name" value="DUF3244"/>
    <property type="match status" value="1"/>
</dbReference>
<dbReference type="RefSeq" id="WP_122143272.1">
    <property type="nucleotide sequence ID" value="NZ_JAFKPL010000015.1"/>
</dbReference>
<dbReference type="InterPro" id="IPR021638">
    <property type="entry name" value="DUF3244"/>
</dbReference>
<protein>
    <submittedName>
        <fullName evidence="1">DUF3244 domain-containing protein</fullName>
    </submittedName>
</protein>
<sequence length="146" mass="16902">MKVRKDVLFTGLILLQLLALPGEVYGMEHAVMAVMKKKHNVHTNTHFSEESRRDILPVACGYIEDNQLFLSFSSPLNNMKIQIVDSETGQTVFDDTITGTSFSILLERDFDSFDIYISNIDNQKLFYNEENFVCSNFFCRIISRMW</sequence>
<comment type="caution">
    <text evidence="1">The sequence shown here is derived from an EMBL/GenBank/DDBJ whole genome shotgun (WGS) entry which is preliminary data.</text>
</comment>
<evidence type="ECO:0000313" key="2">
    <source>
        <dbReference type="Proteomes" id="UP000286270"/>
    </source>
</evidence>
<gene>
    <name evidence="1" type="ORF">DWW08_18080</name>
</gene>
<accession>A0A412XX07</accession>
<dbReference type="EMBL" id="QRZH01000018">
    <property type="protein sequence ID" value="RGV49900.1"/>
    <property type="molecule type" value="Genomic_DNA"/>
</dbReference>